<reference evidence="5" key="3">
    <citation type="submission" date="2022-01" db="EMBL/GenBank/DDBJ databases">
        <title>Collection of gut derived symbiotic bacterial strains cultured from healthy donors.</title>
        <authorList>
            <person name="Lin H."/>
            <person name="Kohout C."/>
            <person name="Waligurski E."/>
            <person name="Pamer E.G."/>
        </authorList>
    </citation>
    <scope>NUCLEOTIDE SEQUENCE</scope>
    <source>
        <strain evidence="5">DFI.6.55</strain>
    </source>
</reference>
<proteinExistence type="inferred from homology"/>
<comment type="caution">
    <text evidence="5">The sequence shown here is derived from an EMBL/GenBank/DDBJ whole genome shotgun (WGS) entry which is preliminary data.</text>
</comment>
<keyword evidence="2 4" id="KW-0548">Nucleotidyltransferase</keyword>
<comment type="function">
    <text evidence="4">Catalyzes the formation of 4-diphosphocytidyl-2-C-methyl-D-erythritol from CTP and 2-C-methyl-D-erythritol 4-phosphate (MEP).</text>
</comment>
<dbReference type="Proteomes" id="UP000669239">
    <property type="component" value="Unassembled WGS sequence"/>
</dbReference>
<dbReference type="GO" id="GO:0050518">
    <property type="term" value="F:2-C-methyl-D-erythritol 4-phosphate cytidylyltransferase activity"/>
    <property type="evidence" value="ECO:0007669"/>
    <property type="project" value="UniProtKB-UniRule"/>
</dbReference>
<dbReference type="NCBIfam" id="TIGR00453">
    <property type="entry name" value="ispD"/>
    <property type="match status" value="1"/>
</dbReference>
<evidence type="ECO:0000313" key="8">
    <source>
        <dbReference type="Proteomes" id="UP001299608"/>
    </source>
</evidence>
<evidence type="ECO:0000256" key="2">
    <source>
        <dbReference type="ARBA" id="ARBA00022695"/>
    </source>
</evidence>
<dbReference type="EMBL" id="JAAITT010000079">
    <property type="protein sequence ID" value="NSJ52528.1"/>
    <property type="molecule type" value="Genomic_DNA"/>
</dbReference>
<comment type="similarity">
    <text evidence="4">Belongs to the IspD/TarI cytidylyltransferase family. IspD subfamily.</text>
</comment>
<comment type="catalytic activity">
    <reaction evidence="4">
        <text>2-C-methyl-D-erythritol 4-phosphate + CTP + H(+) = 4-CDP-2-C-methyl-D-erythritol + diphosphate</text>
        <dbReference type="Rhea" id="RHEA:13429"/>
        <dbReference type="ChEBI" id="CHEBI:15378"/>
        <dbReference type="ChEBI" id="CHEBI:33019"/>
        <dbReference type="ChEBI" id="CHEBI:37563"/>
        <dbReference type="ChEBI" id="CHEBI:57823"/>
        <dbReference type="ChEBI" id="CHEBI:58262"/>
        <dbReference type="EC" id="2.7.7.60"/>
    </reaction>
</comment>
<dbReference type="GO" id="GO:0019288">
    <property type="term" value="P:isopentenyl diphosphate biosynthetic process, methylerythritol 4-phosphate pathway"/>
    <property type="evidence" value="ECO:0007669"/>
    <property type="project" value="UniProtKB-UniRule"/>
</dbReference>
<reference evidence="6" key="2">
    <citation type="submission" date="2020-02" db="EMBL/GenBank/DDBJ databases">
        <authorList>
            <person name="Littmann E."/>
            <person name="Sorbara M."/>
        </authorList>
    </citation>
    <scope>NUCLEOTIDE SEQUENCE</scope>
    <source>
        <strain evidence="6">MSK.1.17</strain>
    </source>
</reference>
<dbReference type="CDD" id="cd02516">
    <property type="entry name" value="CDP-ME_synthetase"/>
    <property type="match status" value="1"/>
</dbReference>
<dbReference type="Gene3D" id="3.90.550.10">
    <property type="entry name" value="Spore Coat Polysaccharide Biosynthesis Protein SpsA, Chain A"/>
    <property type="match status" value="1"/>
</dbReference>
<evidence type="ECO:0000313" key="6">
    <source>
        <dbReference type="EMBL" id="NSJ52528.1"/>
    </source>
</evidence>
<dbReference type="AlphaFoldDB" id="A0AAW5C7L6"/>
<dbReference type="EMBL" id="JAKNGE010000067">
    <property type="protein sequence ID" value="MCG4749441.1"/>
    <property type="molecule type" value="Genomic_DNA"/>
</dbReference>
<feature type="site" description="Positions MEP for the nucleophilic attack" evidence="4">
    <location>
        <position position="171"/>
    </location>
</feature>
<dbReference type="FunFam" id="3.90.550.10:FF:000003">
    <property type="entry name" value="2-C-methyl-D-erythritol 4-phosphate cytidylyltransferase"/>
    <property type="match status" value="1"/>
</dbReference>
<keyword evidence="1 4" id="KW-0808">Transferase</keyword>
<dbReference type="SUPFAM" id="SSF53448">
    <property type="entry name" value="Nucleotide-diphospho-sugar transferases"/>
    <property type="match status" value="1"/>
</dbReference>
<sequence>MEKQYCTAVVLAAGRGARMGTRTAKQYLEIGGMPVVVHALLAFQESPVIDEIILMTDAGHLGYCKQEIVEAYGLDKVSTVGAGGRERYESVWKALCTIMDQEEWEDEARCRARQEGYVFIHDGARPFVTPEIIARAYEDVVRWKACVVGMPVKDTIKLVDTDSCIVDSPRRSLVWQAQTPQVFAVPLIAEAFARQMKKDCSNVTDDAMVVEAQMGVKIHMTQGSYENIKITTPEDLLIAETMLNKKS</sequence>
<dbReference type="InterPro" id="IPR029044">
    <property type="entry name" value="Nucleotide-diphossugar_trans"/>
</dbReference>
<dbReference type="HAMAP" id="MF_00108">
    <property type="entry name" value="IspD"/>
    <property type="match status" value="1"/>
</dbReference>
<feature type="site" description="Transition state stabilizer" evidence="4">
    <location>
        <position position="25"/>
    </location>
</feature>
<name>A0AAW5C7L6_9FIRM</name>
<dbReference type="EC" id="2.7.7.60" evidence="4"/>
<evidence type="ECO:0000256" key="3">
    <source>
        <dbReference type="ARBA" id="ARBA00023229"/>
    </source>
</evidence>
<evidence type="ECO:0000256" key="4">
    <source>
        <dbReference type="HAMAP-Rule" id="MF_00108"/>
    </source>
</evidence>
<dbReference type="InterPro" id="IPR050088">
    <property type="entry name" value="IspD/TarI_cytidylyltransf_bact"/>
</dbReference>
<feature type="site" description="Transition state stabilizer" evidence="4">
    <location>
        <position position="18"/>
    </location>
</feature>
<feature type="site" description="Positions MEP for the nucleophilic attack" evidence="4">
    <location>
        <position position="229"/>
    </location>
</feature>
<evidence type="ECO:0000313" key="7">
    <source>
        <dbReference type="Proteomes" id="UP000669239"/>
    </source>
</evidence>
<keyword evidence="3 4" id="KW-0414">Isoprene biosynthesis</keyword>
<dbReference type="Proteomes" id="UP001299608">
    <property type="component" value="Unassembled WGS sequence"/>
</dbReference>
<dbReference type="InterPro" id="IPR034683">
    <property type="entry name" value="IspD/TarI"/>
</dbReference>
<evidence type="ECO:0000313" key="5">
    <source>
        <dbReference type="EMBL" id="MCG4749441.1"/>
    </source>
</evidence>
<dbReference type="InterPro" id="IPR001228">
    <property type="entry name" value="IspD"/>
</dbReference>
<reference evidence="6 7" key="1">
    <citation type="journal article" date="2020" name="Cell Host Microbe">
        <title>Functional and Genomic Variation between Human-Derived Isolates of Lachnospiraceae Reveals Inter- and Intra-Species Diversity.</title>
        <authorList>
            <person name="Sorbara M.T."/>
            <person name="Littmann E.R."/>
            <person name="Fontana E."/>
            <person name="Moody T.U."/>
            <person name="Kohout C.E."/>
            <person name="Gjonbalaj M."/>
            <person name="Eaton V."/>
            <person name="Seok R."/>
            <person name="Leiner I.M."/>
            <person name="Pamer E.G."/>
        </authorList>
    </citation>
    <scope>NUCLEOTIDE SEQUENCE [LARGE SCALE GENOMIC DNA]</scope>
    <source>
        <strain evidence="6 7">MSK.1.17</strain>
    </source>
</reference>
<comment type="pathway">
    <text evidence="4">Isoprenoid biosynthesis; isopentenyl diphosphate biosynthesis via DXP pathway; isopentenyl diphosphate from 1-deoxy-D-xylulose 5-phosphate: step 2/6.</text>
</comment>
<evidence type="ECO:0000256" key="1">
    <source>
        <dbReference type="ARBA" id="ARBA00022679"/>
    </source>
</evidence>
<dbReference type="PANTHER" id="PTHR32125">
    <property type="entry name" value="2-C-METHYL-D-ERYTHRITOL 4-PHOSPHATE CYTIDYLYLTRANSFERASE, CHLOROPLASTIC"/>
    <property type="match status" value="1"/>
</dbReference>
<dbReference type="GeneID" id="97208359"/>
<keyword evidence="7" id="KW-1185">Reference proteome</keyword>
<accession>A0AAW5C7L6</accession>
<gene>
    <name evidence="4 5" type="primary">ispD</name>
    <name evidence="6" type="ORF">G5B36_28190</name>
    <name evidence="5" type="ORF">L0N08_28990</name>
</gene>
<dbReference type="Pfam" id="PF01128">
    <property type="entry name" value="IspD"/>
    <property type="match status" value="1"/>
</dbReference>
<protein>
    <recommendedName>
        <fullName evidence="4">2-C-methyl-D-erythritol 4-phosphate cytidylyltransferase</fullName>
        <ecNumber evidence="4">2.7.7.60</ecNumber>
    </recommendedName>
    <alternativeName>
        <fullName evidence="4">4-diphosphocytidyl-2C-methyl-D-erythritol synthase</fullName>
    </alternativeName>
    <alternativeName>
        <fullName evidence="4">MEP cytidylyltransferase</fullName>
        <shortName evidence="4">MCT</shortName>
    </alternativeName>
</protein>
<organism evidence="5 8">
    <name type="scientific">Enterocloster aldenensis</name>
    <dbReference type="NCBI Taxonomy" id="358742"/>
    <lineage>
        <taxon>Bacteria</taxon>
        <taxon>Bacillati</taxon>
        <taxon>Bacillota</taxon>
        <taxon>Clostridia</taxon>
        <taxon>Lachnospirales</taxon>
        <taxon>Lachnospiraceae</taxon>
        <taxon>Enterocloster</taxon>
    </lineage>
</organism>
<dbReference type="PANTHER" id="PTHR32125:SF4">
    <property type="entry name" value="2-C-METHYL-D-ERYTHRITOL 4-PHOSPHATE CYTIDYLYLTRANSFERASE, CHLOROPLASTIC"/>
    <property type="match status" value="1"/>
</dbReference>
<dbReference type="RefSeq" id="WP_117563359.1">
    <property type="nucleotide sequence ID" value="NZ_BAABZL010000001.1"/>
</dbReference>